<dbReference type="OrthoDB" id="674388at2"/>
<feature type="signal peptide" evidence="1">
    <location>
        <begin position="1"/>
        <end position="18"/>
    </location>
</feature>
<dbReference type="RefSeq" id="WP_009055280.1">
    <property type="nucleotide sequence ID" value="NZ_AJYA01000024.1"/>
</dbReference>
<name>I5C294_9BACT</name>
<keyword evidence="1" id="KW-0732">Signal</keyword>
<gene>
    <name evidence="2" type="ORF">A3SI_11214</name>
</gene>
<dbReference type="AlphaFoldDB" id="I5C294"/>
<evidence type="ECO:0000313" key="3">
    <source>
        <dbReference type="Proteomes" id="UP000005551"/>
    </source>
</evidence>
<evidence type="ECO:0008006" key="4">
    <source>
        <dbReference type="Google" id="ProtNLM"/>
    </source>
</evidence>
<sequence>MKAKILSFLFLLSLGFFSGCIEDVEQTRVFRDQAQIEFDAIATNPNLIRNTNQGVGLRSEQVNLIAPHFTVDQTLTFRVFADETTATEGVHYRLVNNGTFVIPAGESFGTAQVELLPVSGMTAPVSLTIELVGNEAVRAAANYRLLTFNIRP</sequence>
<comment type="caution">
    <text evidence="2">The sequence shown here is derived from an EMBL/GenBank/DDBJ whole genome shotgun (WGS) entry which is preliminary data.</text>
</comment>
<proteinExistence type="predicted"/>
<dbReference type="STRING" id="1189621.A3SI_11214"/>
<organism evidence="2 3">
    <name type="scientific">Nitritalea halalkaliphila LW7</name>
    <dbReference type="NCBI Taxonomy" id="1189621"/>
    <lineage>
        <taxon>Bacteria</taxon>
        <taxon>Pseudomonadati</taxon>
        <taxon>Bacteroidota</taxon>
        <taxon>Cytophagia</taxon>
        <taxon>Cytophagales</taxon>
        <taxon>Cyclobacteriaceae</taxon>
        <taxon>Nitritalea</taxon>
    </lineage>
</organism>
<dbReference type="Proteomes" id="UP000005551">
    <property type="component" value="Unassembled WGS sequence"/>
</dbReference>
<feature type="chain" id="PRO_5003700170" description="DUF4843 domain-containing protein" evidence="1">
    <location>
        <begin position="19"/>
        <end position="152"/>
    </location>
</feature>
<keyword evidence="3" id="KW-1185">Reference proteome</keyword>
<protein>
    <recommendedName>
        <fullName evidence="4">DUF4843 domain-containing protein</fullName>
    </recommendedName>
</protein>
<accession>I5C294</accession>
<evidence type="ECO:0000256" key="1">
    <source>
        <dbReference type="SAM" id="SignalP"/>
    </source>
</evidence>
<dbReference type="EMBL" id="AJYA01000024">
    <property type="protein sequence ID" value="EIM75946.1"/>
    <property type="molecule type" value="Genomic_DNA"/>
</dbReference>
<evidence type="ECO:0000313" key="2">
    <source>
        <dbReference type="EMBL" id="EIM75946.1"/>
    </source>
</evidence>
<dbReference type="PROSITE" id="PS51257">
    <property type="entry name" value="PROKAR_LIPOPROTEIN"/>
    <property type="match status" value="1"/>
</dbReference>
<reference evidence="2 3" key="1">
    <citation type="submission" date="2012-05" db="EMBL/GenBank/DDBJ databases">
        <title>Genome sequence of Nitritalea halalkaliphila LW7.</title>
        <authorList>
            <person name="Jangir P.K."/>
            <person name="Singh A."/>
            <person name="Shivaji S."/>
            <person name="Sharma R."/>
        </authorList>
    </citation>
    <scope>NUCLEOTIDE SEQUENCE [LARGE SCALE GENOMIC DNA]</scope>
    <source>
        <strain evidence="2 3">LW7</strain>
    </source>
</reference>